<dbReference type="Pfam" id="PF09722">
    <property type="entry name" value="Xre_MbcA_ParS_C"/>
    <property type="match status" value="1"/>
</dbReference>
<dbReference type="InterPro" id="IPR011979">
    <property type="entry name" value="Antitox_Xre"/>
</dbReference>
<comment type="caution">
    <text evidence="3">The sequence shown here is derived from an EMBL/GenBank/DDBJ whole genome shotgun (WGS) entry which is preliminary data.</text>
</comment>
<evidence type="ECO:0000259" key="1">
    <source>
        <dbReference type="Pfam" id="PF09722"/>
    </source>
</evidence>
<organism evidence="3 4">
    <name type="scientific">Acidithiobacillus thiooxidans ATCC 19377</name>
    <dbReference type="NCBI Taxonomy" id="637390"/>
    <lineage>
        <taxon>Bacteria</taxon>
        <taxon>Pseudomonadati</taxon>
        <taxon>Pseudomonadota</taxon>
        <taxon>Acidithiobacillia</taxon>
        <taxon>Acidithiobacillales</taxon>
        <taxon>Acidithiobacillaceae</taxon>
        <taxon>Acidithiobacillus</taxon>
    </lineage>
</organism>
<evidence type="ECO:0000313" key="4">
    <source>
        <dbReference type="Proteomes" id="UP000315403"/>
    </source>
</evidence>
<dbReference type="GO" id="GO:0003677">
    <property type="term" value="F:DNA binding"/>
    <property type="evidence" value="ECO:0007669"/>
    <property type="project" value="InterPro"/>
</dbReference>
<reference evidence="3 4" key="1">
    <citation type="submission" date="2019-03" db="EMBL/GenBank/DDBJ databases">
        <title>New insights into Acidothiobacillus thiooxidans sulfur metabolism through coupled gene expression, solution geochemistry, microscopy and spectroscopy analyses.</title>
        <authorList>
            <person name="Camacho D."/>
            <person name="Frazao R."/>
            <person name="Fouillen A."/>
            <person name="Nanci A."/>
            <person name="Lang B.F."/>
            <person name="Apte S.C."/>
            <person name="Baron C."/>
            <person name="Warren L.A."/>
        </authorList>
    </citation>
    <scope>NUCLEOTIDE SEQUENCE [LARGE SCALE GENOMIC DNA]</scope>
    <source>
        <strain evidence="3 4">ATCC 19377</strain>
    </source>
</reference>
<feature type="domain" description="Antitoxin Xre-like helix-turn-helix" evidence="2">
    <location>
        <begin position="27"/>
        <end position="87"/>
    </location>
</feature>
<dbReference type="NCBIfam" id="TIGR02293">
    <property type="entry name" value="TAS_TIGR02293"/>
    <property type="match status" value="1"/>
</dbReference>
<evidence type="ECO:0000259" key="2">
    <source>
        <dbReference type="Pfam" id="PF20432"/>
    </source>
</evidence>
<feature type="domain" description="Antitoxin Xre/MbcA/ParS-like toxin-binding" evidence="1">
    <location>
        <begin position="92"/>
        <end position="141"/>
    </location>
</feature>
<dbReference type="InterPro" id="IPR024467">
    <property type="entry name" value="Xre/MbcA/ParS-like_toxin-bd"/>
</dbReference>
<name>A0A543Q243_ACITH</name>
<gene>
    <name evidence="3" type="ORF">DLNHIDIE_00203</name>
</gene>
<dbReference type="InterPro" id="IPR046847">
    <property type="entry name" value="Xre-like_HTH"/>
</dbReference>
<dbReference type="Pfam" id="PF20432">
    <property type="entry name" value="Xre-like-HTH"/>
    <property type="match status" value="1"/>
</dbReference>
<dbReference type="Proteomes" id="UP000315403">
    <property type="component" value="Unassembled WGS sequence"/>
</dbReference>
<dbReference type="AlphaFoldDB" id="A0A543Q243"/>
<dbReference type="EMBL" id="SZUV01000001">
    <property type="protein sequence ID" value="TQN50350.1"/>
    <property type="molecule type" value="Genomic_DNA"/>
</dbReference>
<protein>
    <submittedName>
        <fullName evidence="3">Uncharacterized protein</fullName>
    </submittedName>
</protein>
<accession>A0A543Q243</accession>
<proteinExistence type="predicted"/>
<dbReference type="RefSeq" id="WP_142086179.1">
    <property type="nucleotide sequence ID" value="NZ_SZUV01000001.1"/>
</dbReference>
<evidence type="ECO:0000313" key="3">
    <source>
        <dbReference type="EMBL" id="TQN50350.1"/>
    </source>
</evidence>
<sequence>MTECISIGQLLGGNEVLLVLPESPLQWVDVIRHGISSASLVSLSSTLHLSQAELAAVLGISHRTLARRKREAMLNSEESAKVIRLARIIERAENVFGSLDKAIDWLKNRNASLSGLTPLSLVDTDVGAESVLDTLGRIEHGVFA</sequence>